<dbReference type="GeneID" id="54411109"/>
<evidence type="ECO:0000313" key="2">
    <source>
        <dbReference type="EMBL" id="KAF2127150.1"/>
    </source>
</evidence>
<feature type="compositionally biased region" description="Polar residues" evidence="1">
    <location>
        <begin position="10"/>
        <end position="34"/>
    </location>
</feature>
<feature type="compositionally biased region" description="Acidic residues" evidence="1">
    <location>
        <begin position="216"/>
        <end position="229"/>
    </location>
</feature>
<gene>
    <name evidence="2" type="ORF">P153DRAFT_387698</name>
</gene>
<accession>A0A6A6A5Q6</accession>
<sequence length="279" mass="31229">MAKPKRMSEIFTSSSDKNASTALPTTTPPYSSEGPTLPIVGIAKKSNVQQVDAKTSKKRKAQDQSSNTVTTNSPPTVHPSLYTPWILLPVELLKLLESQTRLRGTQNVIPIVFTKNQNVKTGINRLKMLLGVSPNTASTIETRDAMNHKDLVIAISAQGDGTTKLVGIVDMTRRIVASGNSDEKAGKEIETWLMYTVLTSIKAERRAKNKTKEVEDTQETQEEEAFEPMEIDKQEDTDKNVEMRKVPVLTVWMTKKRIPEFRDAFGEQSFQVQRHEDLD</sequence>
<dbReference type="EMBL" id="ML977511">
    <property type="protein sequence ID" value="KAF2127150.1"/>
    <property type="molecule type" value="Genomic_DNA"/>
</dbReference>
<proteinExistence type="predicted"/>
<organism evidence="2 3">
    <name type="scientific">Dothidotthia symphoricarpi CBS 119687</name>
    <dbReference type="NCBI Taxonomy" id="1392245"/>
    <lineage>
        <taxon>Eukaryota</taxon>
        <taxon>Fungi</taxon>
        <taxon>Dikarya</taxon>
        <taxon>Ascomycota</taxon>
        <taxon>Pezizomycotina</taxon>
        <taxon>Dothideomycetes</taxon>
        <taxon>Pleosporomycetidae</taxon>
        <taxon>Pleosporales</taxon>
        <taxon>Dothidotthiaceae</taxon>
        <taxon>Dothidotthia</taxon>
    </lineage>
</organism>
<feature type="region of interest" description="Disordered" evidence="1">
    <location>
        <begin position="209"/>
        <end position="238"/>
    </location>
</feature>
<dbReference type="AlphaFoldDB" id="A0A6A6A5Q6"/>
<dbReference type="OrthoDB" id="424402at2759"/>
<protein>
    <recommendedName>
        <fullName evidence="4">DNA/RNA-binding protein Alba-like domain-containing protein</fullName>
    </recommendedName>
</protein>
<name>A0A6A6A5Q6_9PLEO</name>
<feature type="compositionally biased region" description="Low complexity" evidence="1">
    <location>
        <begin position="65"/>
        <end position="75"/>
    </location>
</feature>
<dbReference type="RefSeq" id="XP_033521539.1">
    <property type="nucleotide sequence ID" value="XM_033670677.1"/>
</dbReference>
<evidence type="ECO:0000256" key="1">
    <source>
        <dbReference type="SAM" id="MobiDB-lite"/>
    </source>
</evidence>
<reference evidence="2" key="1">
    <citation type="journal article" date="2020" name="Stud. Mycol.">
        <title>101 Dothideomycetes genomes: a test case for predicting lifestyles and emergence of pathogens.</title>
        <authorList>
            <person name="Haridas S."/>
            <person name="Albert R."/>
            <person name="Binder M."/>
            <person name="Bloem J."/>
            <person name="Labutti K."/>
            <person name="Salamov A."/>
            <person name="Andreopoulos B."/>
            <person name="Baker S."/>
            <person name="Barry K."/>
            <person name="Bills G."/>
            <person name="Bluhm B."/>
            <person name="Cannon C."/>
            <person name="Castanera R."/>
            <person name="Culley D."/>
            <person name="Daum C."/>
            <person name="Ezra D."/>
            <person name="Gonzalez J."/>
            <person name="Henrissat B."/>
            <person name="Kuo A."/>
            <person name="Liang C."/>
            <person name="Lipzen A."/>
            <person name="Lutzoni F."/>
            <person name="Magnuson J."/>
            <person name="Mondo S."/>
            <person name="Nolan M."/>
            <person name="Ohm R."/>
            <person name="Pangilinan J."/>
            <person name="Park H.-J."/>
            <person name="Ramirez L."/>
            <person name="Alfaro M."/>
            <person name="Sun H."/>
            <person name="Tritt A."/>
            <person name="Yoshinaga Y."/>
            <person name="Zwiers L.-H."/>
            <person name="Turgeon B."/>
            <person name="Goodwin S."/>
            <person name="Spatafora J."/>
            <person name="Crous P."/>
            <person name="Grigoriev I."/>
        </authorList>
    </citation>
    <scope>NUCLEOTIDE SEQUENCE</scope>
    <source>
        <strain evidence="2">CBS 119687</strain>
    </source>
</reference>
<feature type="region of interest" description="Disordered" evidence="1">
    <location>
        <begin position="1"/>
        <end position="75"/>
    </location>
</feature>
<evidence type="ECO:0008006" key="4">
    <source>
        <dbReference type="Google" id="ProtNLM"/>
    </source>
</evidence>
<dbReference type="Proteomes" id="UP000799771">
    <property type="component" value="Unassembled WGS sequence"/>
</dbReference>
<keyword evidence="3" id="KW-1185">Reference proteome</keyword>
<evidence type="ECO:0000313" key="3">
    <source>
        <dbReference type="Proteomes" id="UP000799771"/>
    </source>
</evidence>